<feature type="binding site" evidence="8">
    <location>
        <position position="238"/>
    </location>
    <ligand>
        <name>shikimate</name>
        <dbReference type="ChEBI" id="CHEBI:36208"/>
    </ligand>
</feature>
<comment type="caution">
    <text evidence="8">Lacks conserved residue(s) required for the propagation of feature annotation.</text>
</comment>
<feature type="binding site" evidence="8">
    <location>
        <position position="89"/>
    </location>
    <ligand>
        <name>shikimate</name>
        <dbReference type="ChEBI" id="CHEBI:36208"/>
    </ligand>
</feature>
<evidence type="ECO:0000256" key="4">
    <source>
        <dbReference type="ARBA" id="ARBA00022857"/>
    </source>
</evidence>
<protein>
    <recommendedName>
        <fullName evidence="2 8">Shikimate dehydrogenase (NADP(+))</fullName>
        <shortName evidence="8">SDH</shortName>
        <ecNumber evidence="2 8">1.1.1.25</ecNumber>
    </recommendedName>
</protein>
<keyword evidence="4 8" id="KW-0521">NADP</keyword>
<evidence type="ECO:0000256" key="1">
    <source>
        <dbReference type="ARBA" id="ARBA00004871"/>
    </source>
</evidence>
<dbReference type="Pfam" id="PF08501">
    <property type="entry name" value="Shikimate_dh_N"/>
    <property type="match status" value="1"/>
</dbReference>
<feature type="binding site" evidence="8">
    <location>
        <position position="210"/>
    </location>
    <ligand>
        <name>NADP(+)</name>
        <dbReference type="ChEBI" id="CHEBI:58349"/>
    </ligand>
</feature>
<keyword evidence="3 8" id="KW-0028">Amino-acid biosynthesis</keyword>
<dbReference type="EC" id="1.1.1.25" evidence="2 8"/>
<comment type="pathway">
    <text evidence="1 8">Metabolic intermediate biosynthesis; chorismate biosynthesis; chorismate from D-erythrose 4-phosphate and phosphoenolpyruvate: step 4/7.</text>
</comment>
<evidence type="ECO:0000256" key="5">
    <source>
        <dbReference type="ARBA" id="ARBA00023002"/>
    </source>
</evidence>
<comment type="similarity">
    <text evidence="8">Belongs to the shikimate dehydrogenase family.</text>
</comment>
<evidence type="ECO:0000256" key="2">
    <source>
        <dbReference type="ARBA" id="ARBA00012962"/>
    </source>
</evidence>
<dbReference type="Gene3D" id="3.40.50.10860">
    <property type="entry name" value="Leucine Dehydrogenase, chain A, domain 1"/>
    <property type="match status" value="1"/>
</dbReference>
<evidence type="ECO:0000313" key="11">
    <source>
        <dbReference type="Proteomes" id="UP000043437"/>
    </source>
</evidence>
<dbReference type="InterPro" id="IPR013708">
    <property type="entry name" value="Shikimate_DH-bd_N"/>
</dbReference>
<comment type="subunit">
    <text evidence="8">Homodimer.</text>
</comment>
<dbReference type="GO" id="GO:0019632">
    <property type="term" value="P:shikimate metabolic process"/>
    <property type="evidence" value="ECO:0007669"/>
    <property type="project" value="InterPro"/>
</dbReference>
<dbReference type="InterPro" id="IPR022893">
    <property type="entry name" value="Shikimate_DH_fam"/>
</dbReference>
<dbReference type="InterPro" id="IPR046346">
    <property type="entry name" value="Aminoacid_DH-like_N_sf"/>
</dbReference>
<dbReference type="GO" id="GO:0005829">
    <property type="term" value="C:cytosol"/>
    <property type="evidence" value="ECO:0007669"/>
    <property type="project" value="TreeGrafter"/>
</dbReference>
<feature type="binding site" evidence="8">
    <location>
        <begin position="15"/>
        <end position="17"/>
    </location>
    <ligand>
        <name>shikimate</name>
        <dbReference type="ChEBI" id="CHEBI:36208"/>
    </ligand>
</feature>
<feature type="binding site" evidence="8">
    <location>
        <position position="104"/>
    </location>
    <ligand>
        <name>shikimate</name>
        <dbReference type="ChEBI" id="CHEBI:36208"/>
    </ligand>
</feature>
<dbReference type="InterPro" id="IPR011342">
    <property type="entry name" value="Shikimate_DH"/>
</dbReference>
<dbReference type="SUPFAM" id="SSF51735">
    <property type="entry name" value="NAD(P)-binding Rossmann-fold domains"/>
    <property type="match status" value="1"/>
</dbReference>
<sequence length="264" mass="28997">MMRLYAVFGNPIAHSKSPLLHNAVFARFEKELGFKASYHPLLLENPAELKQRFLELGLCGANITTPFKEAAFHSSDKVEGLAKEIQAVNTWVLREGEIIGYNTDIEGFLAPLKGLKIVRALVFGAGGSSRAVVCALQSRGVEVAVCNRSADRLAYFQAQNVPSFLTKDCPSSGYDLIINTTTAGLKDDNLPYEEGLLKALFRQAKYAYDLIYRQTPFLSLAKECGLQTFDGKAMLIAQAVLSFAQFAPKLPSPLVQETMQAVLK</sequence>
<comment type="function">
    <text evidence="8">Involved in the biosynthesis of the chorismate, which leads to the biosynthesis of aromatic amino acids. Catalyzes the reversible NADPH linked reduction of 3-dehydroshikimate (DHSA) to yield shikimate (SA).</text>
</comment>
<reference evidence="11" key="1">
    <citation type="submission" date="2014-12" db="EMBL/GenBank/DDBJ databases">
        <authorList>
            <person name="Jaenicke S."/>
        </authorList>
    </citation>
    <scope>NUCLEOTIDE SEQUENCE [LARGE SCALE GENOMIC DNA]</scope>
</reference>
<evidence type="ECO:0000256" key="6">
    <source>
        <dbReference type="ARBA" id="ARBA00023141"/>
    </source>
</evidence>
<feature type="binding site" evidence="8">
    <location>
        <begin position="124"/>
        <end position="128"/>
    </location>
    <ligand>
        <name>NADP(+)</name>
        <dbReference type="ChEBI" id="CHEBI:58349"/>
    </ligand>
</feature>
<dbReference type="GO" id="GO:0004764">
    <property type="term" value="F:shikimate 3-dehydrogenase (NADP+) activity"/>
    <property type="evidence" value="ECO:0007669"/>
    <property type="project" value="UniProtKB-UniRule"/>
</dbReference>
<dbReference type="Proteomes" id="UP000043437">
    <property type="component" value="Unassembled WGS sequence"/>
</dbReference>
<keyword evidence="5 8" id="KW-0560">Oxidoreductase</keyword>
<dbReference type="EMBL" id="CDMG01000002">
    <property type="protein sequence ID" value="CRF52118.1"/>
    <property type="molecule type" value="Genomic_DNA"/>
</dbReference>
<dbReference type="GO" id="GO:0008652">
    <property type="term" value="P:amino acid biosynthetic process"/>
    <property type="evidence" value="ECO:0007669"/>
    <property type="project" value="UniProtKB-KW"/>
</dbReference>
<gene>
    <name evidence="8" type="primary">aroE</name>
    <name evidence="10" type="ORF">HAL07_02440</name>
</gene>
<evidence type="ECO:0000259" key="9">
    <source>
        <dbReference type="Pfam" id="PF08501"/>
    </source>
</evidence>
<evidence type="ECO:0000256" key="7">
    <source>
        <dbReference type="ARBA" id="ARBA00049442"/>
    </source>
</evidence>
<feature type="active site" description="Proton acceptor" evidence="8">
    <location>
        <position position="68"/>
    </location>
</feature>
<dbReference type="InterPro" id="IPR036291">
    <property type="entry name" value="NAD(P)-bd_dom_sf"/>
</dbReference>
<dbReference type="UniPathway" id="UPA00053">
    <property type="reaction ID" value="UER00087"/>
</dbReference>
<name>A0A0K2XZM1_9HELI</name>
<dbReference type="HAMAP" id="MF_00222">
    <property type="entry name" value="Shikimate_DH_AroE"/>
    <property type="match status" value="1"/>
</dbReference>
<evidence type="ECO:0000256" key="3">
    <source>
        <dbReference type="ARBA" id="ARBA00022605"/>
    </source>
</evidence>
<feature type="binding site" evidence="8">
    <location>
        <position position="231"/>
    </location>
    <ligand>
        <name>NADP(+)</name>
        <dbReference type="ChEBI" id="CHEBI:58349"/>
    </ligand>
</feature>
<feature type="domain" description="Shikimate dehydrogenase substrate binding N-terminal" evidence="9">
    <location>
        <begin position="7"/>
        <end position="90"/>
    </location>
</feature>
<dbReference type="NCBIfam" id="NF001316">
    <property type="entry name" value="PRK00258.2-5"/>
    <property type="match status" value="1"/>
</dbReference>
<dbReference type="Gene3D" id="3.40.50.720">
    <property type="entry name" value="NAD(P)-binding Rossmann-like Domain"/>
    <property type="match status" value="1"/>
</dbReference>
<keyword evidence="6 8" id="KW-0057">Aromatic amino acid biosynthesis</keyword>
<organism evidence="10 11">
    <name type="scientific">Helicobacter ailurogastricus</name>
    <dbReference type="NCBI Taxonomy" id="1578720"/>
    <lineage>
        <taxon>Bacteria</taxon>
        <taxon>Pseudomonadati</taxon>
        <taxon>Campylobacterota</taxon>
        <taxon>Epsilonproteobacteria</taxon>
        <taxon>Campylobacterales</taxon>
        <taxon>Helicobacteraceae</taxon>
        <taxon>Helicobacter</taxon>
    </lineage>
</organism>
<accession>A0A0K2XZM1</accession>
<feature type="binding site" evidence="8">
    <location>
        <position position="212"/>
    </location>
    <ligand>
        <name>shikimate</name>
        <dbReference type="ChEBI" id="CHEBI:36208"/>
    </ligand>
</feature>
<dbReference type="AlphaFoldDB" id="A0A0K2XZM1"/>
<proteinExistence type="inferred from homology"/>
<dbReference type="PANTHER" id="PTHR21089:SF1">
    <property type="entry name" value="BIFUNCTIONAL 3-DEHYDROQUINATE DEHYDRATASE_SHIKIMATE DEHYDROGENASE, CHLOROPLASTIC"/>
    <property type="match status" value="1"/>
</dbReference>
<dbReference type="GO" id="GO:0009423">
    <property type="term" value="P:chorismate biosynthetic process"/>
    <property type="evidence" value="ECO:0007669"/>
    <property type="project" value="UniProtKB-UniRule"/>
</dbReference>
<feature type="binding site" evidence="8">
    <location>
        <position position="64"/>
    </location>
    <ligand>
        <name>shikimate</name>
        <dbReference type="ChEBI" id="CHEBI:36208"/>
    </ligand>
</feature>
<dbReference type="NCBIfam" id="TIGR00507">
    <property type="entry name" value="aroE"/>
    <property type="match status" value="1"/>
</dbReference>
<dbReference type="GO" id="GO:0009073">
    <property type="term" value="P:aromatic amino acid family biosynthetic process"/>
    <property type="evidence" value="ECO:0007669"/>
    <property type="project" value="UniProtKB-KW"/>
</dbReference>
<comment type="catalytic activity">
    <reaction evidence="7 8">
        <text>shikimate + NADP(+) = 3-dehydroshikimate + NADPH + H(+)</text>
        <dbReference type="Rhea" id="RHEA:17737"/>
        <dbReference type="ChEBI" id="CHEBI:15378"/>
        <dbReference type="ChEBI" id="CHEBI:16630"/>
        <dbReference type="ChEBI" id="CHEBI:36208"/>
        <dbReference type="ChEBI" id="CHEBI:57783"/>
        <dbReference type="ChEBI" id="CHEBI:58349"/>
        <dbReference type="EC" id="1.1.1.25"/>
    </reaction>
</comment>
<dbReference type="CDD" id="cd01065">
    <property type="entry name" value="NAD_bind_Shikimate_DH"/>
    <property type="match status" value="1"/>
</dbReference>
<dbReference type="GO" id="GO:0050661">
    <property type="term" value="F:NADP binding"/>
    <property type="evidence" value="ECO:0007669"/>
    <property type="project" value="InterPro"/>
</dbReference>
<evidence type="ECO:0000256" key="8">
    <source>
        <dbReference type="HAMAP-Rule" id="MF_00222"/>
    </source>
</evidence>
<evidence type="ECO:0000313" key="10">
    <source>
        <dbReference type="EMBL" id="CRF52118.1"/>
    </source>
</evidence>
<dbReference type="PANTHER" id="PTHR21089">
    <property type="entry name" value="SHIKIMATE DEHYDROGENASE"/>
    <property type="match status" value="1"/>
</dbReference>
<dbReference type="SUPFAM" id="SSF53223">
    <property type="entry name" value="Aminoacid dehydrogenase-like, N-terminal domain"/>
    <property type="match status" value="1"/>
</dbReference>